<organism evidence="3">
    <name type="scientific">Desulfobacca acetoxidans</name>
    <dbReference type="NCBI Taxonomy" id="60893"/>
    <lineage>
        <taxon>Bacteria</taxon>
        <taxon>Pseudomonadati</taxon>
        <taxon>Thermodesulfobacteriota</taxon>
        <taxon>Desulfobaccia</taxon>
        <taxon>Desulfobaccales</taxon>
        <taxon>Desulfobaccaceae</taxon>
        <taxon>Desulfobacca</taxon>
    </lineage>
</organism>
<reference evidence="3" key="1">
    <citation type="journal article" date="2020" name="mSystems">
        <title>Genome- and Community-Level Interaction Insights into Carbon Utilization and Element Cycling Functions of Hydrothermarchaeota in Hydrothermal Sediment.</title>
        <authorList>
            <person name="Zhou Z."/>
            <person name="Liu Y."/>
            <person name="Xu W."/>
            <person name="Pan J."/>
            <person name="Luo Z.H."/>
            <person name="Li M."/>
        </authorList>
    </citation>
    <scope>NUCLEOTIDE SEQUENCE [LARGE SCALE GENOMIC DNA]</scope>
    <source>
        <strain evidence="3">SpSt-853</strain>
    </source>
</reference>
<dbReference type="SUPFAM" id="SSF53756">
    <property type="entry name" value="UDP-Glycosyltransferase/glycogen phosphorylase"/>
    <property type="match status" value="1"/>
</dbReference>
<evidence type="ECO:0000256" key="2">
    <source>
        <dbReference type="ARBA" id="ARBA00022679"/>
    </source>
</evidence>
<keyword evidence="2 3" id="KW-0808">Transferase</keyword>
<proteinExistence type="predicted"/>
<dbReference type="Pfam" id="PF01075">
    <property type="entry name" value="Glyco_transf_9"/>
    <property type="match status" value="1"/>
</dbReference>
<sequence length="346" mass="37613">MNHDLPPRLLLIKLSSFGDIIHTLPALEALRAAFPQGRLTWLVEEGYAPLLAGHPALDEVWPVPRLRLGRGSINQGLAGWVGVLRRLPRHSFDIVIDLQGLLKSALWVAMARSSRKVGYNGTRELSYLALTERLPPYDPDAHAVWRYLNVAWHLGAPQAPPRFRLEHLLTDAGRFLRETIPRPYVVLHPGARWATKLWPTAAWARLAEGLAGKGVRVVLTGSAGDLGLAQAIVAECKALVFNWAGRTAIGELAAVLQGAAFAVTTDTGPMHLAAALGTRVVALFGPTAPWRTGPFGRGHEIVRLGLACSPCFRRQCPDPRCLTELPMAAVMAACEKMLSQGAHPLI</sequence>
<dbReference type="GO" id="GO:0005829">
    <property type="term" value="C:cytosol"/>
    <property type="evidence" value="ECO:0007669"/>
    <property type="project" value="TreeGrafter"/>
</dbReference>
<dbReference type="CDD" id="cd03789">
    <property type="entry name" value="GT9_LPS_heptosyltransferase"/>
    <property type="match status" value="1"/>
</dbReference>
<comment type="caution">
    <text evidence="3">The sequence shown here is derived from an EMBL/GenBank/DDBJ whole genome shotgun (WGS) entry which is preliminary data.</text>
</comment>
<name>A0A7C5AND0_9BACT</name>
<dbReference type="InterPro" id="IPR002201">
    <property type="entry name" value="Glyco_trans_9"/>
</dbReference>
<dbReference type="PANTHER" id="PTHR30160:SF1">
    <property type="entry name" value="LIPOPOLYSACCHARIDE 1,2-N-ACETYLGLUCOSAMINETRANSFERASE-RELATED"/>
    <property type="match status" value="1"/>
</dbReference>
<protein>
    <submittedName>
        <fullName evidence="3">Glycosyltransferase family 9 protein</fullName>
    </submittedName>
</protein>
<dbReference type="GO" id="GO:0009244">
    <property type="term" value="P:lipopolysaccharide core region biosynthetic process"/>
    <property type="evidence" value="ECO:0007669"/>
    <property type="project" value="TreeGrafter"/>
</dbReference>
<dbReference type="EMBL" id="DTKJ01000059">
    <property type="protein sequence ID" value="HGZ12372.1"/>
    <property type="molecule type" value="Genomic_DNA"/>
</dbReference>
<dbReference type="AlphaFoldDB" id="A0A7C5AND0"/>
<accession>A0A7C5AND0</accession>
<dbReference type="InterPro" id="IPR051199">
    <property type="entry name" value="LPS_LOS_Heptosyltrfase"/>
</dbReference>
<keyword evidence="1" id="KW-0328">Glycosyltransferase</keyword>
<evidence type="ECO:0000256" key="1">
    <source>
        <dbReference type="ARBA" id="ARBA00022676"/>
    </source>
</evidence>
<gene>
    <name evidence="3" type="ORF">ENW48_09145</name>
</gene>
<dbReference type="GO" id="GO:0008713">
    <property type="term" value="F:ADP-heptose-lipopolysaccharide heptosyltransferase activity"/>
    <property type="evidence" value="ECO:0007669"/>
    <property type="project" value="TreeGrafter"/>
</dbReference>
<evidence type="ECO:0000313" key="3">
    <source>
        <dbReference type="EMBL" id="HGZ12372.1"/>
    </source>
</evidence>
<dbReference type="PANTHER" id="PTHR30160">
    <property type="entry name" value="TETRAACYLDISACCHARIDE 4'-KINASE-RELATED"/>
    <property type="match status" value="1"/>
</dbReference>
<dbReference type="Gene3D" id="3.40.50.2000">
    <property type="entry name" value="Glycogen Phosphorylase B"/>
    <property type="match status" value="2"/>
</dbReference>